<protein>
    <recommendedName>
        <fullName evidence="4 19">Peroxidase</fullName>
        <ecNumber evidence="4 19">1.11.1.7</ecNumber>
    </recommendedName>
</protein>
<keyword evidence="5 19" id="KW-0575">Peroxidase</keyword>
<feature type="binding site" description="axial binding residue" evidence="16">
    <location>
        <position position="204"/>
    </location>
    <ligand>
        <name>heme b</name>
        <dbReference type="ChEBI" id="CHEBI:60344"/>
    </ligand>
    <ligandPart>
        <name>Fe</name>
        <dbReference type="ChEBI" id="CHEBI:18248"/>
    </ligandPart>
</feature>
<evidence type="ECO:0000256" key="19">
    <source>
        <dbReference type="RuleBase" id="RU362060"/>
    </source>
</evidence>
<keyword evidence="8 19" id="KW-0732">Signal</keyword>
<keyword evidence="6 19" id="KW-0349">Heme</keyword>
<gene>
    <name evidence="21" type="ORF">ZIOFF_067182</name>
</gene>
<dbReference type="GO" id="GO:0006979">
    <property type="term" value="P:response to oxidative stress"/>
    <property type="evidence" value="ECO:0007669"/>
    <property type="project" value="UniProtKB-UniRule"/>
</dbReference>
<dbReference type="PRINTS" id="PR00461">
    <property type="entry name" value="PLPEROXIDASE"/>
</dbReference>
<feature type="chain" id="PRO_5035339199" description="Peroxidase" evidence="19">
    <location>
        <begin position="35"/>
        <end position="343"/>
    </location>
</feature>
<dbReference type="GO" id="GO:0046872">
    <property type="term" value="F:metal ion binding"/>
    <property type="evidence" value="ECO:0007669"/>
    <property type="project" value="UniProtKB-UniRule"/>
</dbReference>
<feature type="binding site" evidence="16">
    <location>
        <position position="77"/>
    </location>
    <ligand>
        <name>Ca(2+)</name>
        <dbReference type="ChEBI" id="CHEBI:29108"/>
        <label>1</label>
    </ligand>
</feature>
<dbReference type="InterPro" id="IPR000823">
    <property type="entry name" value="Peroxidase_pln"/>
</dbReference>
<feature type="disulfide bond" evidence="18">
    <location>
        <begin position="211"/>
        <end position="245"/>
    </location>
</feature>
<evidence type="ECO:0000256" key="13">
    <source>
        <dbReference type="ARBA" id="ARBA00023324"/>
    </source>
</evidence>
<keyword evidence="10 19" id="KW-0560">Oxidoreductase</keyword>
<organism evidence="21 22">
    <name type="scientific">Zingiber officinale</name>
    <name type="common">Ginger</name>
    <name type="synonym">Amomum zingiber</name>
    <dbReference type="NCBI Taxonomy" id="94328"/>
    <lineage>
        <taxon>Eukaryota</taxon>
        <taxon>Viridiplantae</taxon>
        <taxon>Streptophyta</taxon>
        <taxon>Embryophyta</taxon>
        <taxon>Tracheophyta</taxon>
        <taxon>Spermatophyta</taxon>
        <taxon>Magnoliopsida</taxon>
        <taxon>Liliopsida</taxon>
        <taxon>Zingiberales</taxon>
        <taxon>Zingiberaceae</taxon>
        <taxon>Zingiber</taxon>
    </lineage>
</organism>
<comment type="caution">
    <text evidence="21">The sequence shown here is derived from an EMBL/GenBank/DDBJ whole genome shotgun (WGS) entry which is preliminary data.</text>
</comment>
<dbReference type="GO" id="GO:0020037">
    <property type="term" value="F:heme binding"/>
    <property type="evidence" value="ECO:0007669"/>
    <property type="project" value="UniProtKB-UniRule"/>
</dbReference>
<feature type="binding site" evidence="16">
    <location>
        <position position="262"/>
    </location>
    <ligand>
        <name>Ca(2+)</name>
        <dbReference type="ChEBI" id="CHEBI:29108"/>
        <label>2</label>
    </ligand>
</feature>
<feature type="signal peptide" evidence="19">
    <location>
        <begin position="1"/>
        <end position="34"/>
    </location>
</feature>
<evidence type="ECO:0000313" key="22">
    <source>
        <dbReference type="Proteomes" id="UP000734854"/>
    </source>
</evidence>
<dbReference type="CDD" id="cd00693">
    <property type="entry name" value="secretory_peroxidase"/>
    <property type="match status" value="1"/>
</dbReference>
<keyword evidence="9 16" id="KW-0106">Calcium</keyword>
<evidence type="ECO:0000256" key="11">
    <source>
        <dbReference type="ARBA" id="ARBA00023004"/>
    </source>
</evidence>
<dbReference type="GO" id="GO:0005576">
    <property type="term" value="C:extracellular region"/>
    <property type="evidence" value="ECO:0007669"/>
    <property type="project" value="UniProtKB-SubCell"/>
</dbReference>
<evidence type="ECO:0000259" key="20">
    <source>
        <dbReference type="PROSITE" id="PS50873"/>
    </source>
</evidence>
<dbReference type="PRINTS" id="PR00458">
    <property type="entry name" value="PEROXIDASE"/>
</dbReference>
<feature type="binding site" evidence="15">
    <location>
        <position position="174"/>
    </location>
    <ligand>
        <name>substrate</name>
    </ligand>
</feature>
<dbReference type="FunFam" id="1.10.420.10:FF:000007">
    <property type="entry name" value="Peroxidase"/>
    <property type="match status" value="1"/>
</dbReference>
<comment type="similarity">
    <text evidence="19">Belongs to the peroxidase family. Classical plant (class III) peroxidase subfamily.</text>
</comment>
<feature type="binding site" evidence="16">
    <location>
        <position position="267"/>
    </location>
    <ligand>
        <name>Ca(2+)</name>
        <dbReference type="ChEBI" id="CHEBI:29108"/>
        <label>2</label>
    </ligand>
</feature>
<accession>A0A8J5EDT5</accession>
<dbReference type="PANTHER" id="PTHR31517">
    <property type="match status" value="1"/>
</dbReference>
<name>A0A8J5EDT5_ZINOF</name>
<keyword evidence="11 16" id="KW-0408">Iron</keyword>
<dbReference type="PROSITE" id="PS00436">
    <property type="entry name" value="PEROXIDASE_2"/>
    <property type="match status" value="1"/>
</dbReference>
<dbReference type="SUPFAM" id="SSF48113">
    <property type="entry name" value="Heme-dependent peroxidases"/>
    <property type="match status" value="1"/>
</dbReference>
<feature type="binding site" evidence="16">
    <location>
        <position position="82"/>
    </location>
    <ligand>
        <name>Ca(2+)</name>
        <dbReference type="ChEBI" id="CHEBI:29108"/>
        <label>1</label>
    </ligand>
</feature>
<dbReference type="GO" id="GO:0042744">
    <property type="term" value="P:hydrogen peroxide catabolic process"/>
    <property type="evidence" value="ECO:0007669"/>
    <property type="project" value="UniProtKB-KW"/>
</dbReference>
<evidence type="ECO:0000256" key="4">
    <source>
        <dbReference type="ARBA" id="ARBA00012313"/>
    </source>
</evidence>
<evidence type="ECO:0000256" key="3">
    <source>
        <dbReference type="ARBA" id="ARBA00006873"/>
    </source>
</evidence>
<feature type="binding site" evidence="16">
    <location>
        <position position="84"/>
    </location>
    <ligand>
        <name>Ca(2+)</name>
        <dbReference type="ChEBI" id="CHEBI:29108"/>
        <label>1</label>
    </ligand>
</feature>
<dbReference type="AlphaFoldDB" id="A0A8J5EDT5"/>
<evidence type="ECO:0000313" key="21">
    <source>
        <dbReference type="EMBL" id="KAG6473269.1"/>
    </source>
</evidence>
<comment type="subcellular location">
    <subcellularLocation>
        <location evidence="19">Secreted</location>
    </subcellularLocation>
</comment>
<feature type="binding site" evidence="16">
    <location>
        <position position="86"/>
    </location>
    <ligand>
        <name>Ca(2+)</name>
        <dbReference type="ChEBI" id="CHEBI:29108"/>
        <label>1</label>
    </ligand>
</feature>
<evidence type="ECO:0000256" key="2">
    <source>
        <dbReference type="ARBA" id="ARBA00002322"/>
    </source>
</evidence>
<dbReference type="PANTHER" id="PTHR31517:SF17">
    <property type="entry name" value="PEROXIDASE 6"/>
    <property type="match status" value="1"/>
</dbReference>
<evidence type="ECO:0000256" key="15">
    <source>
        <dbReference type="PIRSR" id="PIRSR600823-2"/>
    </source>
</evidence>
<evidence type="ECO:0000256" key="8">
    <source>
        <dbReference type="ARBA" id="ARBA00022729"/>
    </source>
</evidence>
<dbReference type="InterPro" id="IPR019794">
    <property type="entry name" value="Peroxidases_AS"/>
</dbReference>
<sequence>MATHRPLRVTIAPTAFMATALILLLLLLPDEAEAKLSPKYYQNTCPKVQQIVSDVVTNKQITTPTTAAGTLRLFFHDCFVGGCDASVLVSTNAFNRAERDADENVSLPGDGFDAVIRAKTALELECPGVVSCSDVLALATRDLVSMLGGPFYRVRLGRKDALASTAASVAGNLPHTNMTVDLLIANFAQKGFSVQELVALSGAHTVGFSHCSEFATRIYGYGGGGQAGHDPSMNPHFAAALQKACANYRNDPTIAAFNDVMTPGKFDNMYYQNLLRGLGLLASDYALAADPRTQPYVQLYAANQTAFFSDFAHAMEKLSVFGVKAGHKGEVRRRCDEFNNLSI</sequence>
<feature type="binding site" evidence="16">
    <location>
        <position position="98"/>
    </location>
    <ligand>
        <name>Ca(2+)</name>
        <dbReference type="ChEBI" id="CHEBI:29108"/>
        <label>1</label>
    </ligand>
</feature>
<feature type="site" description="Transition state stabilizer" evidence="17">
    <location>
        <position position="72"/>
    </location>
</feature>
<evidence type="ECO:0000256" key="6">
    <source>
        <dbReference type="ARBA" id="ARBA00022617"/>
    </source>
</evidence>
<evidence type="ECO:0000256" key="14">
    <source>
        <dbReference type="PIRSR" id="PIRSR600823-1"/>
    </source>
</evidence>
<evidence type="ECO:0000256" key="9">
    <source>
        <dbReference type="ARBA" id="ARBA00022837"/>
    </source>
</evidence>
<feature type="disulfide bond" evidence="18">
    <location>
        <begin position="45"/>
        <end position="126"/>
    </location>
</feature>
<keyword evidence="19" id="KW-0964">Secreted</keyword>
<feature type="binding site" evidence="16">
    <location>
        <position position="80"/>
    </location>
    <ligand>
        <name>Ca(2+)</name>
        <dbReference type="ChEBI" id="CHEBI:29108"/>
        <label>1</label>
    </ligand>
</feature>
<comment type="catalytic activity">
    <reaction evidence="1 19">
        <text>2 a phenolic donor + H2O2 = 2 a phenolic radical donor + 2 H2O</text>
        <dbReference type="Rhea" id="RHEA:56136"/>
        <dbReference type="ChEBI" id="CHEBI:15377"/>
        <dbReference type="ChEBI" id="CHEBI:16240"/>
        <dbReference type="ChEBI" id="CHEBI:139520"/>
        <dbReference type="ChEBI" id="CHEBI:139521"/>
        <dbReference type="EC" id="1.11.1.7"/>
    </reaction>
</comment>
<comment type="function">
    <text evidence="2">Removal of H(2)O(2), oxidation of toxic reductants, biosynthesis and degradation of lignin, suberization, auxin catabolism, response to environmental stresses such as wounding, pathogen attack and oxidative stress. These functions might be dependent on each isozyme/isoform in each plant tissue.</text>
</comment>
<evidence type="ECO:0000256" key="5">
    <source>
        <dbReference type="ARBA" id="ARBA00022559"/>
    </source>
</evidence>
<keyword evidence="13 19" id="KW-0376">Hydrogen peroxide</keyword>
<keyword evidence="12 18" id="KW-1015">Disulfide bond</keyword>
<dbReference type="InterPro" id="IPR002016">
    <property type="entry name" value="Haem_peroxidase"/>
</dbReference>
<dbReference type="EMBL" id="JACMSC010000019">
    <property type="protein sequence ID" value="KAG6473269.1"/>
    <property type="molecule type" value="Genomic_DNA"/>
</dbReference>
<dbReference type="Pfam" id="PF00141">
    <property type="entry name" value="peroxidase"/>
    <property type="match status" value="1"/>
</dbReference>
<dbReference type="GO" id="GO:0140825">
    <property type="term" value="F:lactoperoxidase activity"/>
    <property type="evidence" value="ECO:0007669"/>
    <property type="project" value="UniProtKB-EC"/>
</dbReference>
<feature type="disulfide bond" evidence="18">
    <location>
        <begin position="78"/>
        <end position="83"/>
    </location>
</feature>
<comment type="cofactor">
    <cofactor evidence="16 19">
        <name>Ca(2+)</name>
        <dbReference type="ChEBI" id="CHEBI:29108"/>
    </cofactor>
    <text evidence="16 19">Binds 2 calcium ions per subunit.</text>
</comment>
<feature type="binding site" evidence="16">
    <location>
        <position position="259"/>
    </location>
    <ligand>
        <name>Ca(2+)</name>
        <dbReference type="ChEBI" id="CHEBI:29108"/>
        <label>2</label>
    </ligand>
</feature>
<evidence type="ECO:0000256" key="17">
    <source>
        <dbReference type="PIRSR" id="PIRSR600823-4"/>
    </source>
</evidence>
<evidence type="ECO:0000256" key="18">
    <source>
        <dbReference type="PIRSR" id="PIRSR600823-5"/>
    </source>
</evidence>
<dbReference type="Gene3D" id="1.10.420.10">
    <property type="entry name" value="Peroxidase, domain 2"/>
    <property type="match status" value="1"/>
</dbReference>
<keyword evidence="7 16" id="KW-0479">Metal-binding</keyword>
<feature type="binding site" evidence="16">
    <location>
        <position position="205"/>
    </location>
    <ligand>
        <name>Ca(2+)</name>
        <dbReference type="ChEBI" id="CHEBI:29108"/>
        <label>2</label>
    </ligand>
</feature>
<proteinExistence type="inferred from homology"/>
<dbReference type="Gene3D" id="1.10.520.10">
    <property type="match status" value="1"/>
</dbReference>
<reference evidence="21 22" key="1">
    <citation type="submission" date="2020-08" db="EMBL/GenBank/DDBJ databases">
        <title>Plant Genome Project.</title>
        <authorList>
            <person name="Zhang R.-G."/>
        </authorList>
    </citation>
    <scope>NUCLEOTIDE SEQUENCE [LARGE SCALE GENOMIC DNA]</scope>
    <source>
        <tissue evidence="21">Rhizome</tissue>
    </source>
</reference>
<evidence type="ECO:0000256" key="12">
    <source>
        <dbReference type="ARBA" id="ARBA00023157"/>
    </source>
</evidence>
<keyword evidence="22" id="KW-1185">Reference proteome</keyword>
<dbReference type="PROSITE" id="PS50873">
    <property type="entry name" value="PEROXIDASE_4"/>
    <property type="match status" value="1"/>
</dbReference>
<dbReference type="Proteomes" id="UP000734854">
    <property type="component" value="Unassembled WGS sequence"/>
</dbReference>
<feature type="disulfide bond" evidence="18">
    <location>
        <begin position="132"/>
        <end position="335"/>
    </location>
</feature>
<comment type="similarity">
    <text evidence="3">Belongs to the peroxidase family. Ascorbate peroxidase subfamily.</text>
</comment>
<dbReference type="FunFam" id="1.10.520.10:FF:000008">
    <property type="entry name" value="Peroxidase"/>
    <property type="match status" value="1"/>
</dbReference>
<dbReference type="InterPro" id="IPR010255">
    <property type="entry name" value="Haem_peroxidase_sf"/>
</dbReference>
<dbReference type="InterPro" id="IPR033905">
    <property type="entry name" value="Secretory_peroxidase"/>
</dbReference>
<feature type="active site" description="Proton acceptor" evidence="14">
    <location>
        <position position="76"/>
    </location>
</feature>
<dbReference type="EC" id="1.11.1.7" evidence="4 19"/>
<evidence type="ECO:0000256" key="7">
    <source>
        <dbReference type="ARBA" id="ARBA00022723"/>
    </source>
</evidence>
<evidence type="ECO:0000256" key="16">
    <source>
        <dbReference type="PIRSR" id="PIRSR600823-3"/>
    </source>
</evidence>
<comment type="cofactor">
    <cofactor evidence="16 19">
        <name>heme b</name>
        <dbReference type="ChEBI" id="CHEBI:60344"/>
    </cofactor>
    <text evidence="16 19">Binds 1 heme b (iron(II)-protoporphyrin IX) group per subunit.</text>
</comment>
<dbReference type="PROSITE" id="PS00435">
    <property type="entry name" value="PEROXIDASE_1"/>
    <property type="match status" value="1"/>
</dbReference>
<evidence type="ECO:0000256" key="10">
    <source>
        <dbReference type="ARBA" id="ARBA00023002"/>
    </source>
</evidence>
<evidence type="ECO:0000256" key="1">
    <source>
        <dbReference type="ARBA" id="ARBA00000189"/>
    </source>
</evidence>
<dbReference type="InterPro" id="IPR019793">
    <property type="entry name" value="Peroxidases_heam-ligand_BS"/>
</dbReference>
<feature type="domain" description="Plant heme peroxidase family profile" evidence="20">
    <location>
        <begin position="35"/>
        <end position="339"/>
    </location>
</feature>